<gene>
    <name evidence="1" type="ORF">ACFSR1_02060</name>
</gene>
<name>A0ABW5L953_9FLAO</name>
<keyword evidence="2" id="KW-1185">Reference proteome</keyword>
<dbReference type="RefSeq" id="WP_378289132.1">
    <property type="nucleotide sequence ID" value="NZ_JBHULE010000002.1"/>
</dbReference>
<evidence type="ECO:0000313" key="2">
    <source>
        <dbReference type="Proteomes" id="UP001597319"/>
    </source>
</evidence>
<proteinExistence type="predicted"/>
<comment type="caution">
    <text evidence="1">The sequence shown here is derived from an EMBL/GenBank/DDBJ whole genome shotgun (WGS) entry which is preliminary data.</text>
</comment>
<sequence>MDDFNQIFKSSKAREMGIQLKKIIESHLDGIEENVLGGAKVKLVLYTRNGKNNVLCGIQEGSNESCMLYVHHIKEIDHERLKFSGKGKHAKRIKFTDSNEIREDDVKWLLSKVNENAPF</sequence>
<dbReference type="Proteomes" id="UP001597319">
    <property type="component" value="Unassembled WGS sequence"/>
</dbReference>
<reference evidence="2" key="1">
    <citation type="journal article" date="2019" name="Int. J. Syst. Evol. Microbiol.">
        <title>The Global Catalogue of Microorganisms (GCM) 10K type strain sequencing project: providing services to taxonomists for standard genome sequencing and annotation.</title>
        <authorList>
            <consortium name="The Broad Institute Genomics Platform"/>
            <consortium name="The Broad Institute Genome Sequencing Center for Infectious Disease"/>
            <person name="Wu L."/>
            <person name="Ma J."/>
        </authorList>
    </citation>
    <scope>NUCLEOTIDE SEQUENCE [LARGE SCALE GENOMIC DNA]</scope>
    <source>
        <strain evidence="2">KCTC 52274</strain>
    </source>
</reference>
<accession>A0ABW5L953</accession>
<evidence type="ECO:0008006" key="3">
    <source>
        <dbReference type="Google" id="ProtNLM"/>
    </source>
</evidence>
<evidence type="ECO:0000313" key="1">
    <source>
        <dbReference type="EMBL" id="MFD2561435.1"/>
    </source>
</evidence>
<dbReference type="EMBL" id="JBHULE010000002">
    <property type="protein sequence ID" value="MFD2561435.1"/>
    <property type="molecule type" value="Genomic_DNA"/>
</dbReference>
<organism evidence="1 2">
    <name type="scientific">Aquimarina rubra</name>
    <dbReference type="NCBI Taxonomy" id="1920033"/>
    <lineage>
        <taxon>Bacteria</taxon>
        <taxon>Pseudomonadati</taxon>
        <taxon>Bacteroidota</taxon>
        <taxon>Flavobacteriia</taxon>
        <taxon>Flavobacteriales</taxon>
        <taxon>Flavobacteriaceae</taxon>
        <taxon>Aquimarina</taxon>
    </lineage>
</organism>
<protein>
    <recommendedName>
        <fullName evidence="3">DUF1801 domain-containing protein</fullName>
    </recommendedName>
</protein>